<dbReference type="Pfam" id="PF00005">
    <property type="entry name" value="ABC_tran"/>
    <property type="match status" value="1"/>
</dbReference>
<reference evidence="5 6" key="1">
    <citation type="submission" date="2019-03" db="EMBL/GenBank/DDBJ databases">
        <title>Genomic Encyclopedia of Type Strains, Phase IV (KMG-IV): sequencing the most valuable type-strain genomes for metagenomic binning, comparative biology and taxonomic classification.</title>
        <authorList>
            <person name="Goeker M."/>
        </authorList>
    </citation>
    <scope>NUCLEOTIDE SEQUENCE [LARGE SCALE GENOMIC DNA]</scope>
    <source>
        <strain evidence="5 6">DSM 24455</strain>
    </source>
</reference>
<dbReference type="OrthoDB" id="1689883at2"/>
<dbReference type="AlphaFoldDB" id="A0A4R7KTZ3"/>
<dbReference type="SMART" id="SM00382">
    <property type="entry name" value="AAA"/>
    <property type="match status" value="1"/>
</dbReference>
<proteinExistence type="predicted"/>
<gene>
    <name evidence="5" type="ORF">EDD71_10384</name>
</gene>
<evidence type="ECO:0000313" key="5">
    <source>
        <dbReference type="EMBL" id="TDT62811.1"/>
    </source>
</evidence>
<keyword evidence="6" id="KW-1185">Reference proteome</keyword>
<dbReference type="InterPro" id="IPR051782">
    <property type="entry name" value="ABC_Transporter_VariousFunc"/>
</dbReference>
<protein>
    <submittedName>
        <fullName evidence="5">ABC-2 type transport system ATP-binding protein</fullName>
    </submittedName>
</protein>
<dbReference type="Gene3D" id="3.40.50.300">
    <property type="entry name" value="P-loop containing nucleotide triphosphate hydrolases"/>
    <property type="match status" value="1"/>
</dbReference>
<evidence type="ECO:0000313" key="6">
    <source>
        <dbReference type="Proteomes" id="UP000295325"/>
    </source>
</evidence>
<sequence length="221" mass="25700">MITITNLSKNYGKNKVLQDVNINIPENKISFLMGENGAGKTTFIKCLVQLENYKGQILFDEKEFQDVRDEVLAIYDDAPLYTNLSGIENLDLMNFRKLKKKECYNIALKYLSGDILKRKVSTYSYGQRKKLFIALVEICSPKYLIMDEISNGLDYESMKGLKKSLKEWSKNMTIILTGHQFDFYNNLIDELYIVKDSQITYFENLDLNKENLGDIYDENII</sequence>
<evidence type="ECO:0000256" key="3">
    <source>
        <dbReference type="ARBA" id="ARBA00022840"/>
    </source>
</evidence>
<dbReference type="GO" id="GO:0005524">
    <property type="term" value="F:ATP binding"/>
    <property type="evidence" value="ECO:0007669"/>
    <property type="project" value="UniProtKB-KW"/>
</dbReference>
<dbReference type="InterPro" id="IPR003439">
    <property type="entry name" value="ABC_transporter-like_ATP-bd"/>
</dbReference>
<feature type="domain" description="ABC transporter" evidence="4">
    <location>
        <begin position="2"/>
        <end position="221"/>
    </location>
</feature>
<dbReference type="GO" id="GO:0016887">
    <property type="term" value="F:ATP hydrolysis activity"/>
    <property type="evidence" value="ECO:0007669"/>
    <property type="project" value="InterPro"/>
</dbReference>
<dbReference type="PANTHER" id="PTHR42939">
    <property type="entry name" value="ABC TRANSPORTER ATP-BINDING PROTEIN ALBC-RELATED"/>
    <property type="match status" value="1"/>
</dbReference>
<dbReference type="PROSITE" id="PS50893">
    <property type="entry name" value="ABC_TRANSPORTER_2"/>
    <property type="match status" value="1"/>
</dbReference>
<dbReference type="SUPFAM" id="SSF52540">
    <property type="entry name" value="P-loop containing nucleoside triphosphate hydrolases"/>
    <property type="match status" value="1"/>
</dbReference>
<dbReference type="InterPro" id="IPR003593">
    <property type="entry name" value="AAA+_ATPase"/>
</dbReference>
<dbReference type="InterPro" id="IPR027417">
    <property type="entry name" value="P-loop_NTPase"/>
</dbReference>
<evidence type="ECO:0000256" key="2">
    <source>
        <dbReference type="ARBA" id="ARBA00022741"/>
    </source>
</evidence>
<dbReference type="EMBL" id="SOAZ01000003">
    <property type="protein sequence ID" value="TDT62811.1"/>
    <property type="molecule type" value="Genomic_DNA"/>
</dbReference>
<comment type="caution">
    <text evidence="5">The sequence shown here is derived from an EMBL/GenBank/DDBJ whole genome shotgun (WGS) entry which is preliminary data.</text>
</comment>
<keyword evidence="1" id="KW-0813">Transport</keyword>
<keyword evidence="3 5" id="KW-0067">ATP-binding</keyword>
<name>A0A4R7KTZ3_9CLOT</name>
<accession>A0A4R7KTZ3</accession>
<evidence type="ECO:0000259" key="4">
    <source>
        <dbReference type="PROSITE" id="PS50893"/>
    </source>
</evidence>
<dbReference type="PANTHER" id="PTHR42939:SF1">
    <property type="entry name" value="ABC TRANSPORTER ATP-BINDING PROTEIN ALBC-RELATED"/>
    <property type="match status" value="1"/>
</dbReference>
<keyword evidence="2" id="KW-0547">Nucleotide-binding</keyword>
<organism evidence="5 6">
    <name type="scientific">Fonticella tunisiensis</name>
    <dbReference type="NCBI Taxonomy" id="1096341"/>
    <lineage>
        <taxon>Bacteria</taxon>
        <taxon>Bacillati</taxon>
        <taxon>Bacillota</taxon>
        <taxon>Clostridia</taxon>
        <taxon>Eubacteriales</taxon>
        <taxon>Clostridiaceae</taxon>
        <taxon>Fonticella</taxon>
    </lineage>
</organism>
<dbReference type="Proteomes" id="UP000295325">
    <property type="component" value="Unassembled WGS sequence"/>
</dbReference>
<evidence type="ECO:0000256" key="1">
    <source>
        <dbReference type="ARBA" id="ARBA00022448"/>
    </source>
</evidence>